<dbReference type="RefSeq" id="WP_029314008.1">
    <property type="nucleotide sequence ID" value="NZ_FTNE01000040.1"/>
</dbReference>
<name>A0A8G2FFM5_ACIRU</name>
<keyword evidence="3" id="KW-1185">Reference proteome</keyword>
<proteinExistence type="predicted"/>
<comment type="caution">
    <text evidence="2">The sequence shown here is derived from an EMBL/GenBank/DDBJ whole genome shotgun (WGS) entry which is preliminary data.</text>
</comment>
<feature type="compositionally biased region" description="Basic and acidic residues" evidence="1">
    <location>
        <begin position="11"/>
        <end position="22"/>
    </location>
</feature>
<evidence type="ECO:0000313" key="2">
    <source>
        <dbReference type="EMBL" id="SIR49440.1"/>
    </source>
</evidence>
<dbReference type="Proteomes" id="UP000186308">
    <property type="component" value="Unassembled WGS sequence"/>
</dbReference>
<evidence type="ECO:0000256" key="1">
    <source>
        <dbReference type="SAM" id="MobiDB-lite"/>
    </source>
</evidence>
<organism evidence="2 3">
    <name type="scientific">Acidiphilium rubrum</name>
    <dbReference type="NCBI Taxonomy" id="526"/>
    <lineage>
        <taxon>Bacteria</taxon>
        <taxon>Pseudomonadati</taxon>
        <taxon>Pseudomonadota</taxon>
        <taxon>Alphaproteobacteria</taxon>
        <taxon>Acetobacterales</taxon>
        <taxon>Acidocellaceae</taxon>
        <taxon>Acidiphilium</taxon>
    </lineage>
</organism>
<protein>
    <submittedName>
        <fullName evidence="2">Uncharacterized protein</fullName>
    </submittedName>
</protein>
<dbReference type="EMBL" id="FTNE01000040">
    <property type="protein sequence ID" value="SIR49440.1"/>
    <property type="molecule type" value="Genomic_DNA"/>
</dbReference>
<dbReference type="AlphaFoldDB" id="A0A8G2FFM5"/>
<evidence type="ECO:0000313" key="3">
    <source>
        <dbReference type="Proteomes" id="UP000186308"/>
    </source>
</evidence>
<sequence>MNKPSHPAASKRADKSAPHGARETNGGRAEARFHASAMSGADQAATPGQSLHPVPLAALLDASARRAATDRPVMFRDFQDNLSMLPIQKGLCVIDQ</sequence>
<accession>A0A8G2FFM5</accession>
<gene>
    <name evidence="2" type="ORF">SAMN05421828_1403</name>
</gene>
<reference evidence="2 3" key="1">
    <citation type="submission" date="2017-01" db="EMBL/GenBank/DDBJ databases">
        <authorList>
            <person name="Varghese N."/>
            <person name="Submissions S."/>
        </authorList>
    </citation>
    <scope>NUCLEOTIDE SEQUENCE [LARGE SCALE GENOMIC DNA]</scope>
    <source>
        <strain evidence="2 3">ATCC 35905</strain>
    </source>
</reference>
<feature type="region of interest" description="Disordered" evidence="1">
    <location>
        <begin position="1"/>
        <end position="50"/>
    </location>
</feature>